<keyword evidence="3" id="KW-0238">DNA-binding</keyword>
<reference evidence="10 11" key="1">
    <citation type="journal article" date="2011" name="Science">
        <title>The Selaginella genome identifies genetic changes associated with the evolution of vascular plants.</title>
        <authorList>
            <person name="Banks J.A."/>
            <person name="Nishiyama T."/>
            <person name="Hasebe M."/>
            <person name="Bowman J.L."/>
            <person name="Gribskov M."/>
            <person name="dePamphilis C."/>
            <person name="Albert V.A."/>
            <person name="Aono N."/>
            <person name="Aoyama T."/>
            <person name="Ambrose B.A."/>
            <person name="Ashton N.W."/>
            <person name="Axtell M.J."/>
            <person name="Barker E."/>
            <person name="Barker M.S."/>
            <person name="Bennetzen J.L."/>
            <person name="Bonawitz N.D."/>
            <person name="Chapple C."/>
            <person name="Cheng C."/>
            <person name="Correa L.G."/>
            <person name="Dacre M."/>
            <person name="DeBarry J."/>
            <person name="Dreyer I."/>
            <person name="Elias M."/>
            <person name="Engstrom E.M."/>
            <person name="Estelle M."/>
            <person name="Feng L."/>
            <person name="Finet C."/>
            <person name="Floyd S.K."/>
            <person name="Frommer W.B."/>
            <person name="Fujita T."/>
            <person name="Gramzow L."/>
            <person name="Gutensohn M."/>
            <person name="Harholt J."/>
            <person name="Hattori M."/>
            <person name="Heyl A."/>
            <person name="Hirai T."/>
            <person name="Hiwatashi Y."/>
            <person name="Ishikawa M."/>
            <person name="Iwata M."/>
            <person name="Karol K.G."/>
            <person name="Koehler B."/>
            <person name="Kolukisaoglu U."/>
            <person name="Kubo M."/>
            <person name="Kurata T."/>
            <person name="Lalonde S."/>
            <person name="Li K."/>
            <person name="Li Y."/>
            <person name="Litt A."/>
            <person name="Lyons E."/>
            <person name="Manning G."/>
            <person name="Maruyama T."/>
            <person name="Michael T.P."/>
            <person name="Mikami K."/>
            <person name="Miyazaki S."/>
            <person name="Morinaga S."/>
            <person name="Murata T."/>
            <person name="Mueller-Roeber B."/>
            <person name="Nelson D.R."/>
            <person name="Obara M."/>
            <person name="Oguri Y."/>
            <person name="Olmstead R.G."/>
            <person name="Onodera N."/>
            <person name="Petersen B.L."/>
            <person name="Pils B."/>
            <person name="Prigge M."/>
            <person name="Rensing S.A."/>
            <person name="Riano-Pachon D.M."/>
            <person name="Roberts A.W."/>
            <person name="Sato Y."/>
            <person name="Scheller H.V."/>
            <person name="Schulz B."/>
            <person name="Schulz C."/>
            <person name="Shakirov E.V."/>
            <person name="Shibagaki N."/>
            <person name="Shinohara N."/>
            <person name="Shippen D.E."/>
            <person name="Soerensen I."/>
            <person name="Sotooka R."/>
            <person name="Sugimoto N."/>
            <person name="Sugita M."/>
            <person name="Sumikawa N."/>
            <person name="Tanurdzic M."/>
            <person name="Theissen G."/>
            <person name="Ulvskov P."/>
            <person name="Wakazuki S."/>
            <person name="Weng J.K."/>
            <person name="Willats W.W."/>
            <person name="Wipf D."/>
            <person name="Wolf P.G."/>
            <person name="Yang L."/>
            <person name="Zimmer A.D."/>
            <person name="Zhu Q."/>
            <person name="Mitros T."/>
            <person name="Hellsten U."/>
            <person name="Loque D."/>
            <person name="Otillar R."/>
            <person name="Salamov A."/>
            <person name="Schmutz J."/>
            <person name="Shapiro H."/>
            <person name="Lindquist E."/>
            <person name="Lucas S."/>
            <person name="Rokhsar D."/>
            <person name="Grigoriev I.V."/>
        </authorList>
    </citation>
    <scope>NUCLEOTIDE SEQUENCE [LARGE SCALE GENOMIC DNA]</scope>
</reference>
<dbReference type="InterPro" id="IPR002100">
    <property type="entry name" value="TF_MADSbox"/>
</dbReference>
<evidence type="ECO:0000313" key="11">
    <source>
        <dbReference type="Proteomes" id="UP000001514"/>
    </source>
</evidence>
<dbReference type="CDD" id="cd00265">
    <property type="entry name" value="MADS_MEF2_like"/>
    <property type="match status" value="1"/>
</dbReference>
<gene>
    <name evidence="10" type="primary">MADS6-1</name>
    <name evidence="10" type="ORF">SELMODRAFT_450818</name>
</gene>
<name>D8SY56_SELML</name>
<evidence type="ECO:0000256" key="2">
    <source>
        <dbReference type="ARBA" id="ARBA00023015"/>
    </source>
</evidence>
<dbReference type="InParanoid" id="D8SY56"/>
<protein>
    <submittedName>
        <fullName evidence="10">MADS-domain transcription factor</fullName>
    </submittedName>
</protein>
<keyword evidence="6" id="KW-0175">Coiled coil</keyword>
<dbReference type="GO" id="GO:0006357">
    <property type="term" value="P:regulation of transcription by RNA polymerase II"/>
    <property type="evidence" value="ECO:0000318"/>
    <property type="project" value="GO_Central"/>
</dbReference>
<evidence type="ECO:0000259" key="8">
    <source>
        <dbReference type="PROSITE" id="PS50066"/>
    </source>
</evidence>
<feature type="region of interest" description="Disordered" evidence="7">
    <location>
        <begin position="182"/>
        <end position="224"/>
    </location>
</feature>
<evidence type="ECO:0000259" key="9">
    <source>
        <dbReference type="PROSITE" id="PS51297"/>
    </source>
</evidence>
<dbReference type="GeneID" id="9662709"/>
<dbReference type="InterPro" id="IPR050142">
    <property type="entry name" value="MADS-box/MEF2_TF"/>
</dbReference>
<dbReference type="Pfam" id="PF01486">
    <property type="entry name" value="K-box"/>
    <property type="match status" value="1"/>
</dbReference>
<dbReference type="KEGG" id="smo:SELMODRAFT_450818"/>
<dbReference type="EMBL" id="GL377652">
    <property type="protein sequence ID" value="EFJ10734.1"/>
    <property type="molecule type" value="Genomic_DNA"/>
</dbReference>
<feature type="domain" description="K-box" evidence="9">
    <location>
        <begin position="87"/>
        <end position="177"/>
    </location>
</feature>
<evidence type="ECO:0000256" key="5">
    <source>
        <dbReference type="ARBA" id="ARBA00023242"/>
    </source>
</evidence>
<dbReference type="Gramene" id="EFJ10734">
    <property type="protein sequence ID" value="EFJ10734"/>
    <property type="gene ID" value="SELMODRAFT_450818"/>
</dbReference>
<evidence type="ECO:0000256" key="7">
    <source>
        <dbReference type="SAM" id="MobiDB-lite"/>
    </source>
</evidence>
<dbReference type="Proteomes" id="UP000001514">
    <property type="component" value="Unassembled WGS sequence"/>
</dbReference>
<dbReference type="PROSITE" id="PS51297">
    <property type="entry name" value="K_BOX"/>
    <property type="match status" value="1"/>
</dbReference>
<dbReference type="eggNOG" id="KOG0014">
    <property type="taxonomic scope" value="Eukaryota"/>
</dbReference>
<keyword evidence="11" id="KW-1185">Reference proteome</keyword>
<sequence length="224" mass="25806">MGRGKIEIKRIENATTRQVTFSKRRGGLLKKARELAILCDAELSVIIFSSTGKLFEYASSSMKDILERYSKCPERNPSSPLDVDLDNDYWNQEVARLKQKIEQLENTKRHMMGEELTSLTVKELQELERMAENGYNEIRARKESLLMEELEELRRKERELQDENTQLREQVEAAEGIGSHTLRSFTVLTEARSPSETREPTTITPGAQAQDNLRDESDTSLQLR</sequence>
<dbReference type="Pfam" id="PF00319">
    <property type="entry name" value="SRF-TF"/>
    <property type="match status" value="1"/>
</dbReference>
<keyword evidence="5" id="KW-0539">Nucleus</keyword>
<comment type="subcellular location">
    <subcellularLocation>
        <location evidence="1">Nucleus</location>
    </subcellularLocation>
</comment>
<keyword evidence="2" id="KW-0805">Transcription regulation</keyword>
<dbReference type="HOGENOM" id="CLU_053053_2_0_1"/>
<dbReference type="FunCoup" id="D8SY56">
    <property type="interactions" value="16"/>
</dbReference>
<dbReference type="PRINTS" id="PR00404">
    <property type="entry name" value="MADSDOMAIN"/>
</dbReference>
<dbReference type="GO" id="GO:0046983">
    <property type="term" value="F:protein dimerization activity"/>
    <property type="evidence" value="ECO:0007669"/>
    <property type="project" value="InterPro"/>
</dbReference>
<evidence type="ECO:0000256" key="1">
    <source>
        <dbReference type="ARBA" id="ARBA00004123"/>
    </source>
</evidence>
<organism evidence="11">
    <name type="scientific">Selaginella moellendorffii</name>
    <name type="common">Spikemoss</name>
    <dbReference type="NCBI Taxonomy" id="88036"/>
    <lineage>
        <taxon>Eukaryota</taxon>
        <taxon>Viridiplantae</taxon>
        <taxon>Streptophyta</taxon>
        <taxon>Embryophyta</taxon>
        <taxon>Tracheophyta</taxon>
        <taxon>Lycopodiopsida</taxon>
        <taxon>Selaginellales</taxon>
        <taxon>Selaginellaceae</taxon>
        <taxon>Selaginella</taxon>
    </lineage>
</organism>
<evidence type="ECO:0000313" key="10">
    <source>
        <dbReference type="EMBL" id="EFJ10734.1"/>
    </source>
</evidence>
<dbReference type="PROSITE" id="PS00350">
    <property type="entry name" value="MADS_BOX_1"/>
    <property type="match status" value="1"/>
</dbReference>
<dbReference type="SUPFAM" id="SSF55455">
    <property type="entry name" value="SRF-like"/>
    <property type="match status" value="1"/>
</dbReference>
<feature type="domain" description="MADS-box" evidence="8">
    <location>
        <begin position="1"/>
        <end position="61"/>
    </location>
</feature>
<dbReference type="InterPro" id="IPR036879">
    <property type="entry name" value="TF_MADSbox_sf"/>
</dbReference>
<dbReference type="InterPro" id="IPR002487">
    <property type="entry name" value="TF_Kbox"/>
</dbReference>
<dbReference type="AlphaFoldDB" id="D8SY56"/>
<evidence type="ECO:0000256" key="6">
    <source>
        <dbReference type="SAM" id="Coils"/>
    </source>
</evidence>
<feature type="coiled-coil region" evidence="6">
    <location>
        <begin position="87"/>
        <end position="114"/>
    </location>
</feature>
<dbReference type="SMART" id="SM00432">
    <property type="entry name" value="MADS"/>
    <property type="match status" value="1"/>
</dbReference>
<feature type="coiled-coil region" evidence="6">
    <location>
        <begin position="139"/>
        <end position="177"/>
    </location>
</feature>
<feature type="compositionally biased region" description="Polar residues" evidence="7">
    <location>
        <begin position="200"/>
        <end position="211"/>
    </location>
</feature>
<dbReference type="GO" id="GO:0045944">
    <property type="term" value="P:positive regulation of transcription by RNA polymerase II"/>
    <property type="evidence" value="ECO:0007669"/>
    <property type="project" value="InterPro"/>
</dbReference>
<evidence type="ECO:0000256" key="4">
    <source>
        <dbReference type="ARBA" id="ARBA00023163"/>
    </source>
</evidence>
<dbReference type="PROSITE" id="PS50066">
    <property type="entry name" value="MADS_BOX_2"/>
    <property type="match status" value="1"/>
</dbReference>
<accession>D8SY56</accession>
<keyword evidence="4" id="KW-0804">Transcription</keyword>
<dbReference type="InterPro" id="IPR033896">
    <property type="entry name" value="MEF2-like_N"/>
</dbReference>
<dbReference type="GO" id="GO:0000981">
    <property type="term" value="F:DNA-binding transcription factor activity, RNA polymerase II-specific"/>
    <property type="evidence" value="ECO:0000318"/>
    <property type="project" value="GO_Central"/>
</dbReference>
<evidence type="ECO:0000256" key="3">
    <source>
        <dbReference type="ARBA" id="ARBA00023125"/>
    </source>
</evidence>
<proteinExistence type="predicted"/>
<dbReference type="PANTHER" id="PTHR48019">
    <property type="entry name" value="SERUM RESPONSE FACTOR HOMOLOG"/>
    <property type="match status" value="1"/>
</dbReference>
<dbReference type="OrthoDB" id="1898716at2759"/>
<dbReference type="GO" id="GO:0000978">
    <property type="term" value="F:RNA polymerase II cis-regulatory region sequence-specific DNA binding"/>
    <property type="evidence" value="ECO:0000318"/>
    <property type="project" value="GO_Central"/>
</dbReference>
<dbReference type="GO" id="GO:0005634">
    <property type="term" value="C:nucleus"/>
    <property type="evidence" value="ECO:0007669"/>
    <property type="project" value="UniProtKB-SubCell"/>
</dbReference>
<dbReference type="Gene3D" id="3.40.1810.10">
    <property type="entry name" value="Transcription factor, MADS-box"/>
    <property type="match status" value="1"/>
</dbReference>